<dbReference type="Pfam" id="PF00535">
    <property type="entry name" value="Glycos_transf_2"/>
    <property type="match status" value="1"/>
</dbReference>
<dbReference type="OrthoDB" id="331544at2759"/>
<reference evidence="3 4" key="1">
    <citation type="submission" date="2021-08" db="EMBL/GenBank/DDBJ databases">
        <title>Draft Genome Sequence of Phanerochaete sordida strain YK-624.</title>
        <authorList>
            <person name="Mori T."/>
            <person name="Dohra H."/>
            <person name="Suzuki T."/>
            <person name="Kawagishi H."/>
            <person name="Hirai H."/>
        </authorList>
    </citation>
    <scope>NUCLEOTIDE SEQUENCE [LARGE SCALE GENOMIC DNA]</scope>
    <source>
        <strain evidence="3 4">YK-624</strain>
    </source>
</reference>
<dbReference type="InterPro" id="IPR001509">
    <property type="entry name" value="Epimerase_deHydtase"/>
</dbReference>
<dbReference type="Proteomes" id="UP000703269">
    <property type="component" value="Unassembled WGS sequence"/>
</dbReference>
<dbReference type="EMBL" id="BPQB01000001">
    <property type="protein sequence ID" value="GJE84814.1"/>
    <property type="molecule type" value="Genomic_DNA"/>
</dbReference>
<evidence type="ECO:0000259" key="2">
    <source>
        <dbReference type="Pfam" id="PF01370"/>
    </source>
</evidence>
<dbReference type="Gene3D" id="3.40.50.720">
    <property type="entry name" value="NAD(P)-binding Rossmann-like Domain"/>
    <property type="match status" value="1"/>
</dbReference>
<evidence type="ECO:0000259" key="1">
    <source>
        <dbReference type="Pfam" id="PF00535"/>
    </source>
</evidence>
<name>A0A9P3FZ57_9APHY</name>
<sequence length="1009" mass="112335">MTIERNLIVVTGGNGFIGSHVARRLLQPGNPVRVIDLERRSHFQDFPAELEVVVGDLRDRDFAFQAIRGAKCVLHFAANMGGMGTIHEENEMSIYHDNHVMMLNVLQASLELGVDKFMFASSACVYPESCQQAGQDVSLAETDVWANPPPEPQGLYGLEKLCSELVIQQGASHKLKTYIARFHNIYGPHGSWKGGREKVPAALLRKAIVAKISGDNNIELWGSGTQRRSFCYIDDAVEGVVRLLDSEYHDPVNIGSEEAVTIRQLAEMAAHAVGLPQPAFHCRDDRPVGVASRNSDNTLARSQLDWEPQVALQEGLVRTGQWIEEEIRSSLPAMEGPGRAEALAAMAKSTLLRLRPAGVVFALLLPVTSRRSTNSPAAPSCLESLRRFAASLLETTGGDTSTAGFSFRIYLAIDDDDEELLRGGNAAERILRESGVPEITTLKCNYPRGRVCSLWRDCARRAYQDGCDYFVLMGDDVTLHTPDWMSTIHAAFTEMQEESRTPFGLGCVTFKDTTFPGMPTFPVVHRTHMRIFDGRVVPDVFVNQDGDPFLYQLYRRFGTSRLVDCEIRNALGGSGDARYEKEPTKGWTFGTLSEATVKVEGFLRDASSTAKSPRKLTVDVIIPCYRVMLNYLDTFLALQASPSCSVMFIIVVDNPGSPHIDELKDRYEERLDVRIRVNKKNLGASASRNRGLFESAAEWVLFLDDDVTPQPDILRHLEECIRAHPDAAGFVGNAMFPLAESIFTTAVHLAGVTYFWNIASKMPGQTDVPWGVTANLAARRDVPDGVVYDLRFPKTGGGEDIDYCRRKRAYSTAHGGTGFVAAPDVVVTHPYWGHGSRSYWRFYMWSKGDGALIKLYPELVYVDLPNSAELLALSTTFSLVVFATQQWSALPASVQMFGPQAIISVFVANVLHDCYRHLWRDADRTQTIRTNISGTRWALAVLESSLIRMFSEYGRVVGLFERGEWWLLCHRFDWFAGVWGDGPKDEERRNNAQRLALSLALLAVWIAIL</sequence>
<evidence type="ECO:0000313" key="3">
    <source>
        <dbReference type="EMBL" id="GJE84814.1"/>
    </source>
</evidence>
<organism evidence="3 4">
    <name type="scientific">Phanerochaete sordida</name>
    <dbReference type="NCBI Taxonomy" id="48140"/>
    <lineage>
        <taxon>Eukaryota</taxon>
        <taxon>Fungi</taxon>
        <taxon>Dikarya</taxon>
        <taxon>Basidiomycota</taxon>
        <taxon>Agaricomycotina</taxon>
        <taxon>Agaricomycetes</taxon>
        <taxon>Polyporales</taxon>
        <taxon>Phanerochaetaceae</taxon>
        <taxon>Phanerochaete</taxon>
    </lineage>
</organism>
<dbReference type="InterPro" id="IPR036291">
    <property type="entry name" value="NAD(P)-bd_dom_sf"/>
</dbReference>
<feature type="domain" description="Glycosyltransferase 2-like" evidence="1">
    <location>
        <begin position="620"/>
        <end position="726"/>
    </location>
</feature>
<dbReference type="AlphaFoldDB" id="A0A9P3FZ57"/>
<dbReference type="Gene3D" id="3.90.550.10">
    <property type="entry name" value="Spore Coat Polysaccharide Biosynthesis Protein SpsA, Chain A"/>
    <property type="match status" value="1"/>
</dbReference>
<protein>
    <submittedName>
        <fullName evidence="3">NAD-dependent epimerase/dehydratase</fullName>
    </submittedName>
</protein>
<dbReference type="SUPFAM" id="SSF51735">
    <property type="entry name" value="NAD(P)-binding Rossmann-fold domains"/>
    <property type="match status" value="1"/>
</dbReference>
<feature type="domain" description="NAD-dependent epimerase/dehydratase" evidence="2">
    <location>
        <begin position="8"/>
        <end position="255"/>
    </location>
</feature>
<keyword evidence="4" id="KW-1185">Reference proteome</keyword>
<dbReference type="InterPro" id="IPR050177">
    <property type="entry name" value="Lipid_A_modif_metabolic_enz"/>
</dbReference>
<gene>
    <name evidence="3" type="ORF">PsYK624_008900</name>
</gene>
<dbReference type="PANTHER" id="PTHR43245:SF53">
    <property type="entry name" value="EPIMERASE-RELATED"/>
    <property type="match status" value="1"/>
</dbReference>
<dbReference type="PANTHER" id="PTHR43245">
    <property type="entry name" value="BIFUNCTIONAL POLYMYXIN RESISTANCE PROTEIN ARNA"/>
    <property type="match status" value="1"/>
</dbReference>
<dbReference type="Pfam" id="PF01370">
    <property type="entry name" value="Epimerase"/>
    <property type="match status" value="1"/>
</dbReference>
<dbReference type="CDD" id="cd00761">
    <property type="entry name" value="Glyco_tranf_GTA_type"/>
    <property type="match status" value="1"/>
</dbReference>
<dbReference type="Gene3D" id="3.90.25.10">
    <property type="entry name" value="UDP-galactose 4-epimerase, domain 1"/>
    <property type="match status" value="1"/>
</dbReference>
<proteinExistence type="predicted"/>
<dbReference type="InterPro" id="IPR029044">
    <property type="entry name" value="Nucleotide-diphossugar_trans"/>
</dbReference>
<evidence type="ECO:0000313" key="4">
    <source>
        <dbReference type="Proteomes" id="UP000703269"/>
    </source>
</evidence>
<dbReference type="InterPro" id="IPR001173">
    <property type="entry name" value="Glyco_trans_2-like"/>
</dbReference>
<comment type="caution">
    <text evidence="3">The sequence shown here is derived from an EMBL/GenBank/DDBJ whole genome shotgun (WGS) entry which is preliminary data.</text>
</comment>
<accession>A0A9P3FZ57</accession>
<dbReference type="SUPFAM" id="SSF53448">
    <property type="entry name" value="Nucleotide-diphospho-sugar transferases"/>
    <property type="match status" value="1"/>
</dbReference>